<keyword evidence="12" id="KW-1003">Cell membrane</keyword>
<dbReference type="Gene3D" id="1.20.5.440">
    <property type="entry name" value="ATP synthase delta/epsilon subunit, C-terminal domain"/>
    <property type="match status" value="1"/>
</dbReference>
<dbReference type="EMBL" id="FJNE01000001">
    <property type="protein sequence ID" value="CZQ81478.1"/>
    <property type="molecule type" value="Genomic_DNA"/>
</dbReference>
<dbReference type="PANTHER" id="PTHR13822:SF10">
    <property type="entry name" value="ATP SYNTHASE EPSILON CHAIN, CHLOROPLASTIC"/>
    <property type="match status" value="1"/>
</dbReference>
<reference evidence="17 18" key="1">
    <citation type="submission" date="2016-02" db="EMBL/GenBank/DDBJ databases">
        <authorList>
            <person name="Wen L."/>
            <person name="He K."/>
            <person name="Yang H."/>
        </authorList>
    </citation>
    <scope>NUCLEOTIDE SEQUENCE [LARGE SCALE GENOMIC DNA]</scope>
    <source>
        <strain evidence="17">Trichococcus palustris</strain>
    </source>
</reference>
<dbReference type="InterPro" id="IPR020547">
    <property type="entry name" value="ATP_synth_F1_esu_C"/>
</dbReference>
<keyword evidence="17" id="KW-0378">Hydrolase</keyword>
<dbReference type="InterPro" id="IPR001469">
    <property type="entry name" value="ATP_synth_F1_dsu/esu"/>
</dbReference>
<dbReference type="GO" id="GO:0046933">
    <property type="term" value="F:proton-transporting ATP synthase activity, rotational mechanism"/>
    <property type="evidence" value="ECO:0007669"/>
    <property type="project" value="UniProtKB-UniRule"/>
</dbReference>
<dbReference type="AlphaFoldDB" id="A0A143Y4G2"/>
<feature type="coiled-coil region" evidence="14">
    <location>
        <begin position="86"/>
        <end position="123"/>
    </location>
</feature>
<keyword evidence="8 12" id="KW-0139">CF(1)</keyword>
<proteinExistence type="inferred from homology"/>
<evidence type="ECO:0000259" key="16">
    <source>
        <dbReference type="Pfam" id="PF02823"/>
    </source>
</evidence>
<evidence type="ECO:0000256" key="1">
    <source>
        <dbReference type="ARBA" id="ARBA00003543"/>
    </source>
</evidence>
<dbReference type="InterPro" id="IPR036794">
    <property type="entry name" value="ATP_F1_dsu/esu_C_sf"/>
</dbReference>
<keyword evidence="18" id="KW-1185">Reference proteome</keyword>
<dbReference type="HAMAP" id="MF_00530">
    <property type="entry name" value="ATP_synth_epsil_bac"/>
    <property type="match status" value="1"/>
</dbReference>
<keyword evidence="12" id="KW-0375">Hydrogen ion transport</keyword>
<dbReference type="NCBIfam" id="TIGR01216">
    <property type="entry name" value="ATP_synt_epsi"/>
    <property type="match status" value="1"/>
</dbReference>
<dbReference type="Gene3D" id="2.60.15.10">
    <property type="entry name" value="F0F1 ATP synthase delta/epsilon subunit, N-terminal"/>
    <property type="match status" value="1"/>
</dbReference>
<keyword evidence="7 12" id="KW-0472">Membrane</keyword>
<evidence type="ECO:0000256" key="3">
    <source>
        <dbReference type="ARBA" id="ARBA00005712"/>
    </source>
</evidence>
<dbReference type="STRING" id="140314.SAMN04488076_10287"/>
<evidence type="ECO:0000256" key="9">
    <source>
        <dbReference type="ARBA" id="ARBA00023310"/>
    </source>
</evidence>
<dbReference type="GO" id="GO:0016787">
    <property type="term" value="F:hydrolase activity"/>
    <property type="evidence" value="ECO:0007669"/>
    <property type="project" value="UniProtKB-KW"/>
</dbReference>
<evidence type="ECO:0000313" key="18">
    <source>
        <dbReference type="Proteomes" id="UP000242754"/>
    </source>
</evidence>
<evidence type="ECO:0000256" key="14">
    <source>
        <dbReference type="SAM" id="Coils"/>
    </source>
</evidence>
<organism evidence="17 18">
    <name type="scientific">Trichococcus palustris</name>
    <dbReference type="NCBI Taxonomy" id="140314"/>
    <lineage>
        <taxon>Bacteria</taxon>
        <taxon>Bacillati</taxon>
        <taxon>Bacillota</taxon>
        <taxon>Bacilli</taxon>
        <taxon>Lactobacillales</taxon>
        <taxon>Carnobacteriaceae</taxon>
        <taxon>Trichococcus</taxon>
    </lineage>
</organism>
<dbReference type="PANTHER" id="PTHR13822">
    <property type="entry name" value="ATP SYNTHASE DELTA/EPSILON CHAIN"/>
    <property type="match status" value="1"/>
</dbReference>
<accession>A0A143Y4G2</accession>
<evidence type="ECO:0000256" key="8">
    <source>
        <dbReference type="ARBA" id="ARBA00023196"/>
    </source>
</evidence>
<evidence type="ECO:0000256" key="6">
    <source>
        <dbReference type="ARBA" id="ARBA00023065"/>
    </source>
</evidence>
<comment type="similarity">
    <text evidence="3 12 13">Belongs to the ATPase epsilon chain family.</text>
</comment>
<keyword evidence="6 12" id="KW-0406">Ion transport</keyword>
<keyword evidence="9 12" id="KW-0066">ATP synthesis</keyword>
<dbReference type="Pfam" id="PF00401">
    <property type="entry name" value="ATP-synt_DE"/>
    <property type="match status" value="1"/>
</dbReference>
<comment type="function">
    <text evidence="1 12">Produces ATP from ADP in the presence of a proton gradient across the membrane.</text>
</comment>
<protein>
    <recommendedName>
        <fullName evidence="4 12">ATP synthase epsilon chain</fullName>
    </recommendedName>
    <alternativeName>
        <fullName evidence="11 12">ATP synthase F1 sector epsilon subunit</fullName>
    </alternativeName>
    <alternativeName>
        <fullName evidence="10 12">F-ATPase epsilon subunit</fullName>
    </alternativeName>
</protein>
<evidence type="ECO:0000256" key="10">
    <source>
        <dbReference type="ARBA" id="ARBA00030215"/>
    </source>
</evidence>
<evidence type="ECO:0000256" key="12">
    <source>
        <dbReference type="HAMAP-Rule" id="MF_00530"/>
    </source>
</evidence>
<evidence type="ECO:0000259" key="15">
    <source>
        <dbReference type="Pfam" id="PF00401"/>
    </source>
</evidence>
<comment type="subunit">
    <text evidence="12 13">F-type ATPases have 2 components, CF(1) - the catalytic core - and CF(0) - the membrane proton channel. CF(1) has five subunits: alpha(3), beta(3), gamma(1), delta(1), epsilon(1). CF(0) has three main subunits: a, b and c.</text>
</comment>
<dbReference type="GO" id="GO:0045259">
    <property type="term" value="C:proton-transporting ATP synthase complex"/>
    <property type="evidence" value="ECO:0007669"/>
    <property type="project" value="UniProtKB-KW"/>
</dbReference>
<dbReference type="NCBIfam" id="NF001846">
    <property type="entry name" value="PRK00571.1-3"/>
    <property type="match status" value="1"/>
</dbReference>
<evidence type="ECO:0000256" key="4">
    <source>
        <dbReference type="ARBA" id="ARBA00014480"/>
    </source>
</evidence>
<feature type="domain" description="ATP synthase F1 complex delta/epsilon subunit N-terminal" evidence="16">
    <location>
        <begin position="4"/>
        <end position="85"/>
    </location>
</feature>
<dbReference type="Pfam" id="PF02823">
    <property type="entry name" value="ATP-synt_DE_N"/>
    <property type="match status" value="1"/>
</dbReference>
<feature type="domain" description="ATP synthase epsilon subunit C-terminal" evidence="15">
    <location>
        <begin position="89"/>
        <end position="136"/>
    </location>
</feature>
<dbReference type="GO" id="GO:0005524">
    <property type="term" value="F:ATP binding"/>
    <property type="evidence" value="ECO:0007669"/>
    <property type="project" value="UniProtKB-UniRule"/>
</dbReference>
<evidence type="ECO:0000256" key="13">
    <source>
        <dbReference type="RuleBase" id="RU003656"/>
    </source>
</evidence>
<gene>
    <name evidence="12" type="primary">atpC</name>
    <name evidence="17" type="ORF">Tpal_204</name>
</gene>
<name>A0A143Y4G2_9LACT</name>
<dbReference type="SUPFAM" id="SSF46604">
    <property type="entry name" value="Epsilon subunit of F1F0-ATP synthase C-terminal domain"/>
    <property type="match status" value="1"/>
</dbReference>
<dbReference type="RefSeq" id="WP_087030125.1">
    <property type="nucleotide sequence ID" value="NZ_FJNE01000001.1"/>
</dbReference>
<dbReference type="CDD" id="cd12152">
    <property type="entry name" value="F1-ATPase_delta"/>
    <property type="match status" value="1"/>
</dbReference>
<evidence type="ECO:0000256" key="5">
    <source>
        <dbReference type="ARBA" id="ARBA00022448"/>
    </source>
</evidence>
<comment type="subcellular location">
    <subcellularLocation>
        <location evidence="2 12">Cell membrane</location>
        <topology evidence="2 12">Peripheral membrane protein</topology>
    </subcellularLocation>
</comment>
<evidence type="ECO:0000256" key="7">
    <source>
        <dbReference type="ARBA" id="ARBA00023136"/>
    </source>
</evidence>
<dbReference type="Proteomes" id="UP000242754">
    <property type="component" value="Unassembled WGS sequence"/>
</dbReference>
<dbReference type="OrthoDB" id="9804110at2"/>
<dbReference type="GO" id="GO:0005886">
    <property type="term" value="C:plasma membrane"/>
    <property type="evidence" value="ECO:0007669"/>
    <property type="project" value="UniProtKB-SubCell"/>
</dbReference>
<keyword evidence="14" id="KW-0175">Coiled coil</keyword>
<evidence type="ECO:0000256" key="11">
    <source>
        <dbReference type="ARBA" id="ARBA00031795"/>
    </source>
</evidence>
<evidence type="ECO:0000256" key="2">
    <source>
        <dbReference type="ARBA" id="ARBA00004202"/>
    </source>
</evidence>
<dbReference type="SUPFAM" id="SSF51344">
    <property type="entry name" value="Epsilon subunit of F1F0-ATP synthase N-terminal domain"/>
    <property type="match status" value="1"/>
</dbReference>
<evidence type="ECO:0000313" key="17">
    <source>
        <dbReference type="EMBL" id="CZQ81478.1"/>
    </source>
</evidence>
<keyword evidence="5 12" id="KW-0813">Transport</keyword>
<dbReference type="InterPro" id="IPR020546">
    <property type="entry name" value="ATP_synth_F1_dsu/esu_N"/>
</dbReference>
<sequence>MAFLQVNVVTPDGTVFKHRAKQVSAKTTDGGITILPNHTPIIVPLAIADLIVTRVTDDNSENHIAVNGGIMEVRDNAVNIIANSAEREKDIDIDRAEIAKERAERKMAEARNIKNEKEFQRAQIALNKAINRIGVSKNRSR</sequence>
<dbReference type="InterPro" id="IPR036771">
    <property type="entry name" value="ATPsynth_dsu/esu_N"/>
</dbReference>